<evidence type="ECO:0000313" key="4">
    <source>
        <dbReference type="Proteomes" id="UP000027395"/>
    </source>
</evidence>
<dbReference type="SUPFAM" id="SSF51261">
    <property type="entry name" value="Duplicated hybrid motif"/>
    <property type="match status" value="1"/>
</dbReference>
<feature type="domain" description="M23ase beta-sheet core" evidence="2">
    <location>
        <begin position="69"/>
        <end position="156"/>
    </location>
</feature>
<dbReference type="Gene3D" id="2.70.70.10">
    <property type="entry name" value="Glucose Permease (Domain IIA)"/>
    <property type="match status" value="1"/>
</dbReference>
<protein>
    <recommendedName>
        <fullName evidence="2">M23ase beta-sheet core domain-containing protein</fullName>
    </recommendedName>
</protein>
<dbReference type="HOGENOM" id="CLU_596952_0_0_3"/>
<dbReference type="SUPFAM" id="SSF51120">
    <property type="entry name" value="beta-Roll"/>
    <property type="match status" value="1"/>
</dbReference>
<dbReference type="Pfam" id="PF01551">
    <property type="entry name" value="Peptidase_M23"/>
    <property type="match status" value="1"/>
</dbReference>
<dbReference type="EMBL" id="CM002803">
    <property type="protein sequence ID" value="KEI65602.1"/>
    <property type="molecule type" value="Genomic_DNA"/>
</dbReference>
<name>A0A073CCE4_PLAA1</name>
<dbReference type="PANTHER" id="PTHR21666">
    <property type="entry name" value="PEPTIDASE-RELATED"/>
    <property type="match status" value="1"/>
</dbReference>
<dbReference type="Pfam" id="PF00353">
    <property type="entry name" value="HemolysinCabind"/>
    <property type="match status" value="2"/>
</dbReference>
<evidence type="ECO:0000313" key="3">
    <source>
        <dbReference type="EMBL" id="KEI65602.1"/>
    </source>
</evidence>
<dbReference type="InterPro" id="IPR016047">
    <property type="entry name" value="M23ase_b-sheet_dom"/>
</dbReference>
<dbReference type="Proteomes" id="UP000027395">
    <property type="component" value="Chromosome"/>
</dbReference>
<dbReference type="InterPro" id="IPR011055">
    <property type="entry name" value="Dup_hybrid_motif"/>
</dbReference>
<dbReference type="PRINTS" id="PR00313">
    <property type="entry name" value="CABNDNGRPT"/>
</dbReference>
<feature type="region of interest" description="Disordered" evidence="1">
    <location>
        <begin position="184"/>
        <end position="243"/>
    </location>
</feature>
<keyword evidence="4" id="KW-1185">Reference proteome</keyword>
<dbReference type="AlphaFoldDB" id="A0A073CCE4"/>
<accession>A0A073CCE4</accession>
<dbReference type="InterPro" id="IPR001343">
    <property type="entry name" value="Hemolysn_Ca-bd"/>
</dbReference>
<dbReference type="PANTHER" id="PTHR21666:SF270">
    <property type="entry name" value="MUREIN HYDROLASE ACTIVATOR ENVC"/>
    <property type="match status" value="1"/>
</dbReference>
<dbReference type="InterPro" id="IPR011049">
    <property type="entry name" value="Serralysin-like_metalloprot_C"/>
</dbReference>
<dbReference type="eggNOG" id="COG0739">
    <property type="taxonomic scope" value="Bacteria"/>
</dbReference>
<feature type="compositionally biased region" description="Polar residues" evidence="1">
    <location>
        <begin position="212"/>
        <end position="223"/>
    </location>
</feature>
<gene>
    <name evidence="3" type="ORF">A19Y_0385</name>
</gene>
<feature type="compositionally biased region" description="Polar residues" evidence="1">
    <location>
        <begin position="230"/>
        <end position="241"/>
    </location>
</feature>
<dbReference type="STRING" id="388467.A19Y_0385"/>
<evidence type="ECO:0000256" key="1">
    <source>
        <dbReference type="SAM" id="MobiDB-lite"/>
    </source>
</evidence>
<dbReference type="InterPro" id="IPR050570">
    <property type="entry name" value="Cell_wall_metabolism_enzyme"/>
</dbReference>
<feature type="compositionally biased region" description="Low complexity" evidence="1">
    <location>
        <begin position="191"/>
        <end position="201"/>
    </location>
</feature>
<dbReference type="GO" id="GO:0004222">
    <property type="term" value="F:metalloendopeptidase activity"/>
    <property type="evidence" value="ECO:0007669"/>
    <property type="project" value="TreeGrafter"/>
</dbReference>
<dbReference type="GO" id="GO:0005509">
    <property type="term" value="F:calcium ion binding"/>
    <property type="evidence" value="ECO:0007669"/>
    <property type="project" value="InterPro"/>
</dbReference>
<organism evidence="3 4">
    <name type="scientific">Planktothrix agardhii (strain NIVA-CYA 126/8)</name>
    <dbReference type="NCBI Taxonomy" id="388467"/>
    <lineage>
        <taxon>Bacteria</taxon>
        <taxon>Bacillati</taxon>
        <taxon>Cyanobacteriota</taxon>
        <taxon>Cyanophyceae</taxon>
        <taxon>Oscillatoriophycideae</taxon>
        <taxon>Oscillatoriales</taxon>
        <taxon>Microcoleaceae</taxon>
        <taxon>Planktothrix</taxon>
    </lineage>
</organism>
<proteinExistence type="predicted"/>
<dbReference type="CDD" id="cd12797">
    <property type="entry name" value="M23_peptidase"/>
    <property type="match status" value="1"/>
</dbReference>
<sequence length="381" mass="39966">MSLPTTDNAWDRASGDDILFDGNSSNGESSAETKQVFNNLSTTILGQQYRMSAGYAYDQSYKSGLGTWHAGVDIAAPLGTPVRTAVGGTVIELQRTPESTNRCVGVQGDDGHLWVYGHLQSLQVPIGSRVNAGQQLASIGNPAAPHLHLEVQPNRRTYTVTNGAHSDQNFVLNNTMSPLQAFNQARGGGTTPTPGGTPTPGNDNITGGAGNDNINSLAGNDTVSGAAGNDTINGNSGNDQLFGNDGNDSLMGWTGNDTVTGGNGNDVLDAFYYSGLSGNGEIDYLRGDVGIDTFVIGDSYGKGYLGNSYAVIEDFKWQDDYIKIQGSLSQYALKPGNLYGFSANDTAIVLSSNNSEVLAIARNVSTANSTIRYSSSDFLSA</sequence>
<reference evidence="3 4" key="1">
    <citation type="journal article" date="2014" name="Appl. Environ. Microbiol.">
        <title>Elucidation of insertion elements encoded on plasmids and in vitro construction of shuttle vectors from the toxic cyanobacterium Planktothrix.</title>
        <authorList>
            <person name="Christiansen G."/>
            <person name="Goesmann A."/>
            <person name="Kurmayer R."/>
        </authorList>
    </citation>
    <scope>NUCLEOTIDE SEQUENCE [LARGE SCALE GENOMIC DNA]</scope>
    <source>
        <strain evidence="3 4">NIVA-CYA 126/8</strain>
    </source>
</reference>
<dbReference type="eggNOG" id="COG2931">
    <property type="taxonomic scope" value="Bacteria"/>
</dbReference>
<dbReference type="RefSeq" id="WP_042151589.1">
    <property type="nucleotide sequence ID" value="NZ_CM002803.1"/>
</dbReference>
<evidence type="ECO:0000259" key="2">
    <source>
        <dbReference type="Pfam" id="PF01551"/>
    </source>
</evidence>
<dbReference type="PATRIC" id="fig|388467.6.peg.337"/>